<keyword evidence="2" id="KW-1185">Reference proteome</keyword>
<accession>A0ACC0G2F1</accession>
<protein>
    <submittedName>
        <fullName evidence="1">Uncharacterized protein</fullName>
    </submittedName>
</protein>
<proteinExistence type="predicted"/>
<sequence length="116" mass="12829">MTMPTASSKGIQFKSRIGFRYSCRLGSVDSDCVLACWVELHYGVVLGFEVLWAVLLSCGTLNDLVYQLVCGCWLSLRSTECVAAGLIFELNRLVKEKRVDGWDDPALMTLSGLCVE</sequence>
<name>A0ACC0G2F1_9ERIC</name>
<comment type="caution">
    <text evidence="1">The sequence shown here is derived from an EMBL/GenBank/DDBJ whole genome shotgun (WGS) entry which is preliminary data.</text>
</comment>
<gene>
    <name evidence="1" type="ORF">LOK49_LG11G00300</name>
</gene>
<dbReference type="EMBL" id="CM045769">
    <property type="protein sequence ID" value="KAI7994688.1"/>
    <property type="molecule type" value="Genomic_DNA"/>
</dbReference>
<evidence type="ECO:0000313" key="2">
    <source>
        <dbReference type="Proteomes" id="UP001060215"/>
    </source>
</evidence>
<evidence type="ECO:0000313" key="1">
    <source>
        <dbReference type="EMBL" id="KAI7994688.1"/>
    </source>
</evidence>
<reference evidence="1 2" key="1">
    <citation type="journal article" date="2022" name="Plant J.">
        <title>Chromosome-level genome of Camellia lanceoleosa provides a valuable resource for understanding genome evolution and self-incompatibility.</title>
        <authorList>
            <person name="Gong W."/>
            <person name="Xiao S."/>
            <person name="Wang L."/>
            <person name="Liao Z."/>
            <person name="Chang Y."/>
            <person name="Mo W."/>
            <person name="Hu G."/>
            <person name="Li W."/>
            <person name="Zhao G."/>
            <person name="Zhu H."/>
            <person name="Hu X."/>
            <person name="Ji K."/>
            <person name="Xiang X."/>
            <person name="Song Q."/>
            <person name="Yuan D."/>
            <person name="Jin S."/>
            <person name="Zhang L."/>
        </authorList>
    </citation>
    <scope>NUCLEOTIDE SEQUENCE [LARGE SCALE GENOMIC DNA]</scope>
    <source>
        <strain evidence="1">SQ_2022a</strain>
    </source>
</reference>
<dbReference type="Proteomes" id="UP001060215">
    <property type="component" value="Chromosome 12"/>
</dbReference>
<organism evidence="1 2">
    <name type="scientific">Camellia lanceoleosa</name>
    <dbReference type="NCBI Taxonomy" id="1840588"/>
    <lineage>
        <taxon>Eukaryota</taxon>
        <taxon>Viridiplantae</taxon>
        <taxon>Streptophyta</taxon>
        <taxon>Embryophyta</taxon>
        <taxon>Tracheophyta</taxon>
        <taxon>Spermatophyta</taxon>
        <taxon>Magnoliopsida</taxon>
        <taxon>eudicotyledons</taxon>
        <taxon>Gunneridae</taxon>
        <taxon>Pentapetalae</taxon>
        <taxon>asterids</taxon>
        <taxon>Ericales</taxon>
        <taxon>Theaceae</taxon>
        <taxon>Camellia</taxon>
    </lineage>
</organism>